<name>A0A165Q504_9AGAM</name>
<reference evidence="1 2" key="1">
    <citation type="journal article" date="2016" name="Mol. Biol. Evol.">
        <title>Comparative Genomics of Early-Diverging Mushroom-Forming Fungi Provides Insights into the Origins of Lignocellulose Decay Capabilities.</title>
        <authorList>
            <person name="Nagy L.G."/>
            <person name="Riley R."/>
            <person name="Tritt A."/>
            <person name="Adam C."/>
            <person name="Daum C."/>
            <person name="Floudas D."/>
            <person name="Sun H."/>
            <person name="Yadav J.S."/>
            <person name="Pangilinan J."/>
            <person name="Larsson K.H."/>
            <person name="Matsuura K."/>
            <person name="Barry K."/>
            <person name="Labutti K."/>
            <person name="Kuo R."/>
            <person name="Ohm R.A."/>
            <person name="Bhattacharya S.S."/>
            <person name="Shirouzu T."/>
            <person name="Yoshinaga Y."/>
            <person name="Martin F.M."/>
            <person name="Grigoriev I.V."/>
            <person name="Hibbett D.S."/>
        </authorList>
    </citation>
    <scope>NUCLEOTIDE SEQUENCE [LARGE SCALE GENOMIC DNA]</scope>
    <source>
        <strain evidence="1 2">HHB14362 ss-1</strain>
    </source>
</reference>
<evidence type="ECO:0000313" key="2">
    <source>
        <dbReference type="Proteomes" id="UP000076761"/>
    </source>
</evidence>
<evidence type="ECO:0000313" key="1">
    <source>
        <dbReference type="EMBL" id="KZT21933.1"/>
    </source>
</evidence>
<dbReference type="EMBL" id="KV425601">
    <property type="protein sequence ID" value="KZT21933.1"/>
    <property type="molecule type" value="Genomic_DNA"/>
</dbReference>
<dbReference type="Proteomes" id="UP000076761">
    <property type="component" value="Unassembled WGS sequence"/>
</dbReference>
<accession>A0A165Q504</accession>
<protein>
    <submittedName>
        <fullName evidence="1">Uncharacterized protein</fullName>
    </submittedName>
</protein>
<dbReference type="AlphaFoldDB" id="A0A165Q504"/>
<sequence length="132" mass="14951">MRQSVLHCVSSKDMSTVSHPGLSACPRKTVLMPGHERSCFEKLVLSAHYKYHNADRNPPAGSLQRSIIFPSVQVDAIAMDFRFQLTILNDVPEGWGFRIENAYFTVRCSVMFAGTRLHLRDISEVDGTFHIR</sequence>
<proteinExistence type="predicted"/>
<organism evidence="1 2">
    <name type="scientific">Neolentinus lepideus HHB14362 ss-1</name>
    <dbReference type="NCBI Taxonomy" id="1314782"/>
    <lineage>
        <taxon>Eukaryota</taxon>
        <taxon>Fungi</taxon>
        <taxon>Dikarya</taxon>
        <taxon>Basidiomycota</taxon>
        <taxon>Agaricomycotina</taxon>
        <taxon>Agaricomycetes</taxon>
        <taxon>Gloeophyllales</taxon>
        <taxon>Gloeophyllaceae</taxon>
        <taxon>Neolentinus</taxon>
    </lineage>
</organism>
<dbReference type="InParanoid" id="A0A165Q504"/>
<dbReference type="PROSITE" id="PS51257">
    <property type="entry name" value="PROKAR_LIPOPROTEIN"/>
    <property type="match status" value="1"/>
</dbReference>
<keyword evidence="2" id="KW-1185">Reference proteome</keyword>
<gene>
    <name evidence="1" type="ORF">NEOLEDRAFT_717226</name>
</gene>